<dbReference type="Proteomes" id="UP001162734">
    <property type="component" value="Chromosome"/>
</dbReference>
<evidence type="ECO:0000313" key="2">
    <source>
        <dbReference type="EMBL" id="BDG10644.1"/>
    </source>
</evidence>
<accession>A0ABM7XFL8</accession>
<dbReference type="RefSeq" id="WP_248343144.1">
    <property type="nucleotide sequence ID" value="NZ_AP025592.1"/>
</dbReference>
<dbReference type="Pfam" id="PF01592">
    <property type="entry name" value="NifU_N"/>
    <property type="match status" value="1"/>
</dbReference>
<evidence type="ECO:0000313" key="3">
    <source>
        <dbReference type="Proteomes" id="UP001162734"/>
    </source>
</evidence>
<dbReference type="EMBL" id="AP025592">
    <property type="protein sequence ID" value="BDG10644.1"/>
    <property type="molecule type" value="Genomic_DNA"/>
</dbReference>
<proteinExistence type="predicted"/>
<dbReference type="CDD" id="cd06664">
    <property type="entry name" value="IscU_like"/>
    <property type="match status" value="1"/>
</dbReference>
<dbReference type="SUPFAM" id="SSF82649">
    <property type="entry name" value="SufE/NifU"/>
    <property type="match status" value="1"/>
</dbReference>
<feature type="domain" description="NIF system FeS cluster assembly NifU N-terminal" evidence="1">
    <location>
        <begin position="9"/>
        <end position="127"/>
    </location>
</feature>
<dbReference type="InterPro" id="IPR002871">
    <property type="entry name" value="NIF_FeS_clus_asmbl_NifU_N"/>
</dbReference>
<protein>
    <submittedName>
        <fullName evidence="2">Iron-sulfur cluster assembly scaffold protein</fullName>
    </submittedName>
</protein>
<organism evidence="2 3">
    <name type="scientific">Anaeromyxobacter paludicola</name>
    <dbReference type="NCBI Taxonomy" id="2918171"/>
    <lineage>
        <taxon>Bacteria</taxon>
        <taxon>Pseudomonadati</taxon>
        <taxon>Myxococcota</taxon>
        <taxon>Myxococcia</taxon>
        <taxon>Myxococcales</taxon>
        <taxon>Cystobacterineae</taxon>
        <taxon>Anaeromyxobacteraceae</taxon>
        <taxon>Anaeromyxobacter</taxon>
    </lineage>
</organism>
<dbReference type="Gene3D" id="3.90.1010.10">
    <property type="match status" value="1"/>
</dbReference>
<gene>
    <name evidence="2" type="ORF">AMPC_37570</name>
</gene>
<keyword evidence="3" id="KW-1185">Reference proteome</keyword>
<dbReference type="PANTHER" id="PTHR10093">
    <property type="entry name" value="IRON-SULFUR CLUSTER ASSEMBLY ENZYME NIFU HOMOLOG"/>
    <property type="match status" value="1"/>
</dbReference>
<reference evidence="3" key="1">
    <citation type="journal article" date="2022" name="Int. J. Syst. Evol. Microbiol.">
        <title>Anaeromyxobacter oryzae sp. nov., Anaeromyxobacter diazotrophicus sp. nov. and Anaeromyxobacter paludicola sp. nov., isolated from paddy soils.</title>
        <authorList>
            <person name="Itoh H."/>
            <person name="Xu Z."/>
            <person name="Mise K."/>
            <person name="Masuda Y."/>
            <person name="Ushijima N."/>
            <person name="Hayakawa C."/>
            <person name="Shiratori Y."/>
            <person name="Senoo K."/>
        </authorList>
    </citation>
    <scope>NUCLEOTIDE SEQUENCE [LARGE SCALE GENOMIC DNA]</scope>
    <source>
        <strain evidence="3">Red630</strain>
    </source>
</reference>
<sequence length="150" mass="16332">MSSELGDLYQEVILDHGRHPRNFHKLEGARSAEGLNPLCGDHFTLYVRLDGERIADLAFEGSGCAISKASASLMTQAVKGKTRAEAEELFHRFHTLVTEGPEKARASELGKLAALSGVCEFPTRVKCASLVWHTLHSVIEGQGETVVTTE</sequence>
<name>A0ABM7XFL8_9BACT</name>
<evidence type="ECO:0000259" key="1">
    <source>
        <dbReference type="Pfam" id="PF01592"/>
    </source>
</evidence>
<dbReference type="NCBIfam" id="TIGR01994">
    <property type="entry name" value="SUF_scaf_2"/>
    <property type="match status" value="1"/>
</dbReference>